<dbReference type="InterPro" id="IPR041218">
    <property type="entry name" value="DUF5606"/>
</dbReference>
<evidence type="ECO:0000313" key="3">
    <source>
        <dbReference type="EMBL" id="SEL84707.1"/>
    </source>
</evidence>
<dbReference type="EMBL" id="FNZR01000011">
    <property type="protein sequence ID" value="SEL84707.1"/>
    <property type="molecule type" value="Genomic_DNA"/>
</dbReference>
<evidence type="ECO:0000259" key="1">
    <source>
        <dbReference type="Pfam" id="PF18347"/>
    </source>
</evidence>
<keyword evidence="4" id="KW-1185">Reference proteome</keyword>
<dbReference type="Gene3D" id="2.30.30.730">
    <property type="match status" value="1"/>
</dbReference>
<proteinExistence type="predicted"/>
<reference evidence="4" key="1">
    <citation type="submission" date="2016-10" db="EMBL/GenBank/DDBJ databases">
        <authorList>
            <person name="Varghese N."/>
            <person name="Submissions S."/>
        </authorList>
    </citation>
    <scope>NUCLEOTIDE SEQUENCE [LARGE SCALE GENOMIC DNA]</scope>
    <source>
        <strain evidence="4">Jip14</strain>
    </source>
</reference>
<gene>
    <name evidence="3" type="ORF">SAMN05421740_11194</name>
</gene>
<dbReference type="Proteomes" id="UP000198916">
    <property type="component" value="Unassembled WGS sequence"/>
</dbReference>
<dbReference type="STRING" id="332977.SAMN05421740_11194"/>
<feature type="domain" description="DUF6852" evidence="2">
    <location>
        <begin position="53"/>
        <end position="118"/>
    </location>
</feature>
<evidence type="ECO:0000259" key="2">
    <source>
        <dbReference type="Pfam" id="PF21186"/>
    </source>
</evidence>
<dbReference type="AlphaFoldDB" id="A0A1H7TLJ1"/>
<dbReference type="Pfam" id="PF21186">
    <property type="entry name" value="DUF6852"/>
    <property type="match status" value="1"/>
</dbReference>
<accession>A0A1H7TLJ1</accession>
<dbReference type="InterPro" id="IPR049280">
    <property type="entry name" value="DUF6852"/>
</dbReference>
<organism evidence="3 4">
    <name type="scientific">Parapedobacter koreensis</name>
    <dbReference type="NCBI Taxonomy" id="332977"/>
    <lineage>
        <taxon>Bacteria</taxon>
        <taxon>Pseudomonadati</taxon>
        <taxon>Bacteroidota</taxon>
        <taxon>Sphingobacteriia</taxon>
        <taxon>Sphingobacteriales</taxon>
        <taxon>Sphingobacteriaceae</taxon>
        <taxon>Parapedobacter</taxon>
    </lineage>
</organism>
<dbReference type="Gene3D" id="1.10.10.1650">
    <property type="match status" value="1"/>
</dbReference>
<name>A0A1H7TLJ1_9SPHI</name>
<dbReference type="InterPro" id="IPR049281">
    <property type="entry name" value="BVU_3817-like_C_sf"/>
</dbReference>
<dbReference type="RefSeq" id="WP_090608680.1">
    <property type="nucleotide sequence ID" value="NZ_FNZR01000011.1"/>
</dbReference>
<dbReference type="Pfam" id="PF18347">
    <property type="entry name" value="DUF5606"/>
    <property type="match status" value="1"/>
</dbReference>
<feature type="domain" description="DUF5606" evidence="1">
    <location>
        <begin position="3"/>
        <end position="50"/>
    </location>
</feature>
<dbReference type="OrthoDB" id="675198at2"/>
<dbReference type="InterPro" id="IPR049282">
    <property type="entry name" value="BVU_3817_N_sf"/>
</dbReference>
<evidence type="ECO:0000313" key="4">
    <source>
        <dbReference type="Proteomes" id="UP000198916"/>
    </source>
</evidence>
<sequence>MNLRALVAVTGRPGLFKLIGQNKSGFILESLDEQKIKSVVNLATTKLATLEDITIFGNEEELKLVDILDRMKEQGNVPDAKADGKTLRQFFREVAPAHDEERVYASDIKKIITWYHIIKGLPLFHEEASQPAGHDTEQRVQQP</sequence>
<protein>
    <submittedName>
        <fullName evidence="3">Uncharacterized protein</fullName>
    </submittedName>
</protein>